<sequence>MELTCYLYPGWKPRIRAASSRRGWMDATPEAFAYRCLPLAIANSHGWEILSPCSFEAVWNGGMAPGDVIVRAHPGSLPHERPVGLFGQGVLTFHIAGILRTSPGWNLWVGGPVNSAKDGISPLSGVVETDWSSFTFTMNWRFTRPHHPVRFEENEPFCHIFPVERAAIEMTEPRFASIEDEAGLKEQFESWSRSRDAFHRKMAQEPPAAPADKWQKFYYRGIHADGAAGIADHQTKLRAREFKSESGKSCPMSSRNGGR</sequence>
<dbReference type="AlphaFoldDB" id="A0A9X3E404"/>
<dbReference type="EMBL" id="JAPKNK010000007">
    <property type="protein sequence ID" value="MCX5570728.1"/>
    <property type="molecule type" value="Genomic_DNA"/>
</dbReference>
<keyword evidence="3" id="KW-1185">Reference proteome</keyword>
<dbReference type="RefSeq" id="WP_266339700.1">
    <property type="nucleotide sequence ID" value="NZ_JAPKNK010000007.1"/>
</dbReference>
<name>A0A9X3E404_9HYPH</name>
<comment type="caution">
    <text evidence="2">The sequence shown here is derived from an EMBL/GenBank/DDBJ whole genome shotgun (WGS) entry which is preliminary data.</text>
</comment>
<accession>A0A9X3E404</accession>
<organism evidence="2 3">
    <name type="scientific">Kaistia nematophila</name>
    <dbReference type="NCBI Taxonomy" id="2994654"/>
    <lineage>
        <taxon>Bacteria</taxon>
        <taxon>Pseudomonadati</taxon>
        <taxon>Pseudomonadota</taxon>
        <taxon>Alphaproteobacteria</taxon>
        <taxon>Hyphomicrobiales</taxon>
        <taxon>Kaistiaceae</taxon>
        <taxon>Kaistia</taxon>
    </lineage>
</organism>
<evidence type="ECO:0000256" key="1">
    <source>
        <dbReference type="SAM" id="MobiDB-lite"/>
    </source>
</evidence>
<feature type="region of interest" description="Disordered" evidence="1">
    <location>
        <begin position="239"/>
        <end position="259"/>
    </location>
</feature>
<reference evidence="2" key="1">
    <citation type="submission" date="2022-11" db="EMBL/GenBank/DDBJ databases">
        <title>Biodiversity and phylogenetic relationships of bacteria.</title>
        <authorList>
            <person name="Machado R.A.R."/>
            <person name="Bhat A."/>
            <person name="Loulou A."/>
            <person name="Kallel S."/>
        </authorList>
    </citation>
    <scope>NUCLEOTIDE SEQUENCE</scope>
    <source>
        <strain evidence="2">K-TC2</strain>
    </source>
</reference>
<gene>
    <name evidence="2" type="ORF">OSH07_16090</name>
</gene>
<dbReference type="InterPro" id="IPR045709">
    <property type="entry name" value="DUF6065"/>
</dbReference>
<evidence type="ECO:0000313" key="2">
    <source>
        <dbReference type="EMBL" id="MCX5570728.1"/>
    </source>
</evidence>
<protein>
    <submittedName>
        <fullName evidence="2">DUF6065 family protein</fullName>
    </submittedName>
</protein>
<proteinExistence type="predicted"/>
<dbReference type="Proteomes" id="UP001144805">
    <property type="component" value="Unassembled WGS sequence"/>
</dbReference>
<dbReference type="Pfam" id="PF19541">
    <property type="entry name" value="DUF6065"/>
    <property type="match status" value="1"/>
</dbReference>
<evidence type="ECO:0000313" key="3">
    <source>
        <dbReference type="Proteomes" id="UP001144805"/>
    </source>
</evidence>